<reference evidence="1" key="1">
    <citation type="journal article" date="2023" name="Int. J. Syst. Evol. Microbiol.">
        <title>&lt;i&gt;Holtiella tumoricola&lt;/i&gt; gen. nov. sp. nov., isolated from a human clinical sample.</title>
        <authorList>
            <person name="Allen-Vercoe E."/>
            <person name="Daigneault M.C."/>
            <person name="Vancuren S.J."/>
            <person name="Cochrane K."/>
            <person name="O'Neal L.L."/>
            <person name="Sankaranarayanan K."/>
            <person name="Lawson P.A."/>
        </authorList>
    </citation>
    <scope>NUCLEOTIDE SEQUENCE</scope>
    <source>
        <strain evidence="1">CC70A</strain>
    </source>
</reference>
<proteinExistence type="predicted"/>
<gene>
    <name evidence="1" type="ORF">PBV87_08120</name>
</gene>
<dbReference type="RefSeq" id="WP_271011829.1">
    <property type="nucleotide sequence ID" value="NZ_JAQIFT010000035.1"/>
</dbReference>
<evidence type="ECO:0000313" key="1">
    <source>
        <dbReference type="EMBL" id="MDA3731441.1"/>
    </source>
</evidence>
<protein>
    <submittedName>
        <fullName evidence="1">Uncharacterized protein</fullName>
    </submittedName>
</protein>
<comment type="caution">
    <text evidence="1">The sequence shown here is derived from an EMBL/GenBank/DDBJ whole genome shotgun (WGS) entry which is preliminary data.</text>
</comment>
<sequence>MMTTLERLKLELANKQYFSDEQYTTLLSENGLSATDLYSKATMQRNLLLTVLDILNMVTNDIDIFRKLEDNATGFSQSSAYKLLAERIKVLKERIEGIPLPQEELSDVHLIFTRRR</sequence>
<accession>A0AA42DMF2</accession>
<keyword evidence="2" id="KW-1185">Reference proteome</keyword>
<evidence type="ECO:0000313" key="2">
    <source>
        <dbReference type="Proteomes" id="UP001169242"/>
    </source>
</evidence>
<dbReference type="Proteomes" id="UP001169242">
    <property type="component" value="Unassembled WGS sequence"/>
</dbReference>
<organism evidence="1 2">
    <name type="scientific">Holtiella tumoricola</name>
    <dbReference type="NCBI Taxonomy" id="3018743"/>
    <lineage>
        <taxon>Bacteria</taxon>
        <taxon>Bacillati</taxon>
        <taxon>Bacillota</taxon>
        <taxon>Clostridia</taxon>
        <taxon>Lachnospirales</taxon>
        <taxon>Cellulosilyticaceae</taxon>
        <taxon>Holtiella</taxon>
    </lineage>
</organism>
<dbReference type="AlphaFoldDB" id="A0AA42DMF2"/>
<dbReference type="EMBL" id="JAQIFT010000035">
    <property type="protein sequence ID" value="MDA3731441.1"/>
    <property type="molecule type" value="Genomic_DNA"/>
</dbReference>
<name>A0AA42DMF2_9FIRM</name>